<dbReference type="SUPFAM" id="SSF53850">
    <property type="entry name" value="Periplasmic binding protein-like II"/>
    <property type="match status" value="1"/>
</dbReference>
<dbReference type="CDD" id="cd13595">
    <property type="entry name" value="PBP2_HisGs"/>
    <property type="match status" value="1"/>
</dbReference>
<comment type="function">
    <text evidence="14 15">Required for the first step of histidine biosynthesis. May allow the feedback regulation of ATP phosphoribosyltransferase activity by histidine.</text>
</comment>
<name>A0A4S4G1W5_9ACTN</name>
<dbReference type="InterPro" id="IPR013820">
    <property type="entry name" value="ATP_PRibTrfase_cat"/>
</dbReference>
<dbReference type="InterPro" id="IPR041715">
    <property type="entry name" value="HisRS-like_core"/>
</dbReference>
<dbReference type="PROSITE" id="PS50862">
    <property type="entry name" value="AA_TRNA_LIGASE_II"/>
    <property type="match status" value="1"/>
</dbReference>
<dbReference type="GO" id="GO:0000105">
    <property type="term" value="P:L-histidine biosynthetic process"/>
    <property type="evidence" value="ECO:0007669"/>
    <property type="project" value="UniProtKB-UniRule"/>
</dbReference>
<dbReference type="Pfam" id="PF01634">
    <property type="entry name" value="HisG"/>
    <property type="match status" value="1"/>
</dbReference>
<accession>A0A4S4G1W5</accession>
<comment type="similarity">
    <text evidence="4 15">Belongs to the class-II aminoacyl-tRNA synthetase family. HisZ subfamily.</text>
</comment>
<dbReference type="EC" id="2.4.2.17" evidence="16"/>
<feature type="domain" description="Aminoacyl-transfer RNA synthetases class-II family profile" evidence="17">
    <location>
        <begin position="20"/>
        <end position="563"/>
    </location>
</feature>
<comment type="subcellular location">
    <subcellularLocation>
        <location evidence="2 16">Cytoplasm</location>
    </subcellularLocation>
</comment>
<evidence type="ECO:0000256" key="1">
    <source>
        <dbReference type="ARBA" id="ARBA00000915"/>
    </source>
</evidence>
<protein>
    <recommendedName>
        <fullName evidence="15 16">Multifunctional fusion protein</fullName>
    </recommendedName>
    <domain>
        <recommendedName>
            <fullName evidence="16">ATP phosphoribosyltransferase</fullName>
            <shortName evidence="16">ATP-PRT</shortName>
            <shortName evidence="16">ATP-PRTase</shortName>
            <ecNumber evidence="16">2.4.2.17</ecNumber>
        </recommendedName>
    </domain>
    <domain>
        <recommendedName>
            <fullName evidence="15">ATP phosphoribosyltransferase regulatory subunit</fullName>
        </recommendedName>
    </domain>
</protein>
<evidence type="ECO:0000256" key="6">
    <source>
        <dbReference type="ARBA" id="ARBA00022490"/>
    </source>
</evidence>
<evidence type="ECO:0000313" key="19">
    <source>
        <dbReference type="Proteomes" id="UP000308978"/>
    </source>
</evidence>
<comment type="domain">
    <text evidence="16">Lacks the C-terminal regulatory region which is replaced by HisZ.</text>
</comment>
<dbReference type="UniPathway" id="UPA00031">
    <property type="reaction ID" value="UER00006"/>
</dbReference>
<dbReference type="GO" id="GO:0003879">
    <property type="term" value="F:ATP phosphoribosyltransferase activity"/>
    <property type="evidence" value="ECO:0007669"/>
    <property type="project" value="UniProtKB-UniRule"/>
</dbReference>
<evidence type="ECO:0000256" key="7">
    <source>
        <dbReference type="ARBA" id="ARBA00022605"/>
    </source>
</evidence>
<dbReference type="InterPro" id="IPR018198">
    <property type="entry name" value="ATP_PRibTrfase_CS"/>
</dbReference>
<keyword evidence="9 16" id="KW-0808">Transferase</keyword>
<dbReference type="InterPro" id="IPR045864">
    <property type="entry name" value="aa-tRNA-synth_II/BPL/LPL"/>
</dbReference>
<evidence type="ECO:0000313" key="18">
    <source>
        <dbReference type="EMBL" id="THG37509.1"/>
    </source>
</evidence>
<organism evidence="18 19">
    <name type="scientific">Adlercreutzia caecimuris</name>
    <dbReference type="NCBI Taxonomy" id="671266"/>
    <lineage>
        <taxon>Bacteria</taxon>
        <taxon>Bacillati</taxon>
        <taxon>Actinomycetota</taxon>
        <taxon>Coriobacteriia</taxon>
        <taxon>Eggerthellales</taxon>
        <taxon>Eggerthellaceae</taxon>
        <taxon>Adlercreutzia</taxon>
    </lineage>
</organism>
<dbReference type="SUPFAM" id="SSF55681">
    <property type="entry name" value="Class II aaRS and biotin synthetases"/>
    <property type="match status" value="1"/>
</dbReference>
<dbReference type="Proteomes" id="UP000308978">
    <property type="component" value="Unassembled WGS sequence"/>
</dbReference>
<evidence type="ECO:0000256" key="14">
    <source>
        <dbReference type="ARBA" id="ARBA00025246"/>
    </source>
</evidence>
<dbReference type="PROSITE" id="PS01316">
    <property type="entry name" value="ATP_P_PHORIBOSYLTR"/>
    <property type="match status" value="1"/>
</dbReference>
<comment type="caution">
    <text evidence="18">The sequence shown here is derived from an EMBL/GenBank/DDBJ whole genome shotgun (WGS) entry which is preliminary data.</text>
</comment>
<evidence type="ECO:0000256" key="3">
    <source>
        <dbReference type="ARBA" id="ARBA00004667"/>
    </source>
</evidence>
<evidence type="ECO:0000256" key="8">
    <source>
        <dbReference type="ARBA" id="ARBA00022676"/>
    </source>
</evidence>
<dbReference type="EMBL" id="SSTJ01000005">
    <property type="protein sequence ID" value="THG37509.1"/>
    <property type="molecule type" value="Genomic_DNA"/>
</dbReference>
<comment type="pathway">
    <text evidence="3 16">Amino-acid biosynthesis; L-histidine biosynthesis; L-histidine from 5-phospho-alpha-D-ribose 1-diphosphate: step 1/9.</text>
</comment>
<comment type="function">
    <text evidence="13 16">Catalyzes the condensation of ATP and 5-phosphoribose 1-diphosphate to form N'-(5'-phosphoribosyl)-ATP (PR-ATP). Has a crucial role in the pathway because the rate of histidine biosynthesis seems to be controlled primarily by regulation of HisG enzymatic activity.</text>
</comment>
<dbReference type="InterPro" id="IPR006195">
    <property type="entry name" value="aa-tRNA-synth_II"/>
</dbReference>
<dbReference type="Pfam" id="PF13393">
    <property type="entry name" value="tRNA-synt_His"/>
    <property type="match status" value="1"/>
</dbReference>
<dbReference type="RefSeq" id="WP_136434055.1">
    <property type="nucleotide sequence ID" value="NZ_SSTJ01000005.1"/>
</dbReference>
<dbReference type="PANTHER" id="PTHR21403:SF8">
    <property type="entry name" value="ATP PHOSPHORIBOSYLTRANSFERASE"/>
    <property type="match status" value="1"/>
</dbReference>
<evidence type="ECO:0000256" key="11">
    <source>
        <dbReference type="ARBA" id="ARBA00022840"/>
    </source>
</evidence>
<keyword evidence="7 16" id="KW-0028">Amino-acid biosynthesis</keyword>
<dbReference type="Gene3D" id="3.40.190.10">
    <property type="entry name" value="Periplasmic binding protein-like II"/>
    <property type="match status" value="2"/>
</dbReference>
<keyword evidence="11 16" id="KW-0067">ATP-binding</keyword>
<dbReference type="InterPro" id="IPR004517">
    <property type="entry name" value="HisZ"/>
</dbReference>
<comment type="catalytic activity">
    <reaction evidence="1 16">
        <text>1-(5-phospho-beta-D-ribosyl)-ATP + diphosphate = 5-phospho-alpha-D-ribose 1-diphosphate + ATP</text>
        <dbReference type="Rhea" id="RHEA:18473"/>
        <dbReference type="ChEBI" id="CHEBI:30616"/>
        <dbReference type="ChEBI" id="CHEBI:33019"/>
        <dbReference type="ChEBI" id="CHEBI:58017"/>
        <dbReference type="ChEBI" id="CHEBI:73183"/>
        <dbReference type="EC" id="2.4.2.17"/>
    </reaction>
</comment>
<comment type="subunit">
    <text evidence="16">Heteromultimer composed of HisG and HisZ subunits.</text>
</comment>
<dbReference type="HAMAP" id="MF_01018">
    <property type="entry name" value="HisG_Short"/>
    <property type="match status" value="1"/>
</dbReference>
<dbReference type="GO" id="GO:0005737">
    <property type="term" value="C:cytoplasm"/>
    <property type="evidence" value="ECO:0007669"/>
    <property type="project" value="UniProtKB-SubCell"/>
</dbReference>
<evidence type="ECO:0000259" key="17">
    <source>
        <dbReference type="PROSITE" id="PS50862"/>
    </source>
</evidence>
<evidence type="ECO:0000256" key="4">
    <source>
        <dbReference type="ARBA" id="ARBA00005539"/>
    </source>
</evidence>
<evidence type="ECO:0000256" key="10">
    <source>
        <dbReference type="ARBA" id="ARBA00022741"/>
    </source>
</evidence>
<dbReference type="CDD" id="cd00773">
    <property type="entry name" value="HisRS-like_core"/>
    <property type="match status" value="1"/>
</dbReference>
<dbReference type="NCBIfam" id="TIGR00070">
    <property type="entry name" value="hisG"/>
    <property type="match status" value="1"/>
</dbReference>
<keyword evidence="8 16" id="KW-0328">Glycosyltransferase</keyword>
<proteinExistence type="inferred from homology"/>
<evidence type="ECO:0000256" key="5">
    <source>
        <dbReference type="ARBA" id="ARBA00009489"/>
    </source>
</evidence>
<gene>
    <name evidence="15" type="primary">hisZ</name>
    <name evidence="16" type="synonym">hisG</name>
    <name evidence="18" type="ORF">E5986_05505</name>
</gene>
<dbReference type="InterPro" id="IPR001348">
    <property type="entry name" value="ATP_PRibTrfase_HisG"/>
</dbReference>
<evidence type="ECO:0000256" key="12">
    <source>
        <dbReference type="ARBA" id="ARBA00023102"/>
    </source>
</evidence>
<dbReference type="GO" id="GO:0005524">
    <property type="term" value="F:ATP binding"/>
    <property type="evidence" value="ECO:0007669"/>
    <property type="project" value="UniProtKB-KW"/>
</dbReference>
<evidence type="ECO:0000256" key="15">
    <source>
        <dbReference type="HAMAP-Rule" id="MF_00125"/>
    </source>
</evidence>
<evidence type="ECO:0000256" key="16">
    <source>
        <dbReference type="HAMAP-Rule" id="MF_01018"/>
    </source>
</evidence>
<comment type="similarity">
    <text evidence="5 16">Belongs to the ATP phosphoribosyltransferase family. Short subfamily.</text>
</comment>
<dbReference type="PANTHER" id="PTHR21403">
    <property type="entry name" value="ATP PHOSPHORIBOSYLTRANSFERASE ATP-PRTASE"/>
    <property type="match status" value="1"/>
</dbReference>
<keyword evidence="6 16" id="KW-0963">Cytoplasm</keyword>
<dbReference type="Gene3D" id="3.30.930.10">
    <property type="entry name" value="Bira Bifunctional Protein, Domain 2"/>
    <property type="match status" value="1"/>
</dbReference>
<evidence type="ECO:0000256" key="9">
    <source>
        <dbReference type="ARBA" id="ARBA00022679"/>
    </source>
</evidence>
<evidence type="ECO:0000256" key="13">
    <source>
        <dbReference type="ARBA" id="ARBA00024861"/>
    </source>
</evidence>
<sequence>MNAVTPSGFRDVLAEEALAREAITRAVADLFAARGYVPIETPTLEVMDVMRAGGRMPASPFKFFDSHDDLLAMRPDVTLQIARACATRMAAEEGPLRFRYTQRVFREAETDNQVVARELTQCGVECIGERGPAVDAEIVTLFAEALRLADATDFVLGIATVGVLRALLERSGAAELWKFAVLDAYHDSDFVALDRLCGAVAGRRPEDGAELPDPGAAAPAYADAIGRLARIRGGREAIEEVRALVAPLGCVADLDEFQDTCDRLAAAGLAERLLVDFSVVSSFNYYTGIVFEAASPHLGAPLGSGGRYDRMIGAYGIDRPAAGFAFHLEQTMAAASAEAAATGGRAARPLRIAVPKGSLNAEAIACLEEAGLDVTGLASPGRSLVISNPGVDYIIVRPSDAPVFVALGAADCGICGKDSLQEVGADVVELVDLRFGGCRFVVAEAAGTTAAIEERYRKLGSMRIATKYPAITRAHFARTGTQVEIVYLHGNVELAPMVGLAERIVDITATGTTLAENNLEIVEEVLASTARFFANGCALRTDERIVGLARTLAAHAPHHSYAPIAGASNPAG</sequence>
<keyword evidence="12 16" id="KW-0368">Histidine biosynthesis</keyword>
<keyword evidence="10 16" id="KW-0547">Nucleotide-binding</keyword>
<dbReference type="FunFam" id="3.40.190.10:FF:000008">
    <property type="entry name" value="ATP phosphoribosyltransferase"/>
    <property type="match status" value="1"/>
</dbReference>
<comment type="miscellaneous">
    <text evidence="15">This function is generally fulfilled by the C-terminal part of HisG, which is missing in some bacteria such as this one.</text>
</comment>
<dbReference type="InterPro" id="IPR024893">
    <property type="entry name" value="ATP_PRibTrfase_HisG_short"/>
</dbReference>
<dbReference type="AlphaFoldDB" id="A0A4S4G1W5"/>
<reference evidence="18 19" key="1">
    <citation type="submission" date="2019-04" db="EMBL/GenBank/DDBJ databases">
        <title>Microbes associate with the intestines of laboratory mice.</title>
        <authorList>
            <person name="Navarre W."/>
            <person name="Wong E."/>
            <person name="Huang K.C."/>
            <person name="Tropini C."/>
            <person name="Ng K."/>
            <person name="Yu B."/>
        </authorList>
    </citation>
    <scope>NUCLEOTIDE SEQUENCE [LARGE SCALE GENOMIC DNA]</scope>
    <source>
        <strain evidence="18 19">NM80_B27</strain>
    </source>
</reference>
<evidence type="ECO:0000256" key="2">
    <source>
        <dbReference type="ARBA" id="ARBA00004496"/>
    </source>
</evidence>
<dbReference type="HAMAP" id="MF_00125">
    <property type="entry name" value="HisZ"/>
    <property type="match status" value="1"/>
</dbReference>